<feature type="transmembrane region" description="Helical" evidence="5">
    <location>
        <begin position="57"/>
        <end position="75"/>
    </location>
</feature>
<protein>
    <submittedName>
        <fullName evidence="7">Mechanosensitive ion channel family protein</fullName>
    </submittedName>
</protein>
<proteinExistence type="predicted"/>
<dbReference type="InterPro" id="IPR006685">
    <property type="entry name" value="MscS_channel_2nd"/>
</dbReference>
<evidence type="ECO:0000313" key="7">
    <source>
        <dbReference type="EMBL" id="CAA6828595.1"/>
    </source>
</evidence>
<evidence type="ECO:0000256" key="3">
    <source>
        <dbReference type="ARBA" id="ARBA00022989"/>
    </source>
</evidence>
<dbReference type="PANTHER" id="PTHR30566:SF5">
    <property type="entry name" value="MECHANOSENSITIVE ION CHANNEL PROTEIN 1, MITOCHONDRIAL-RELATED"/>
    <property type="match status" value="1"/>
</dbReference>
<reference evidence="7" key="1">
    <citation type="submission" date="2020-01" db="EMBL/GenBank/DDBJ databases">
        <authorList>
            <person name="Meier V. D."/>
            <person name="Meier V D."/>
        </authorList>
    </citation>
    <scope>NUCLEOTIDE SEQUENCE</scope>
    <source>
        <strain evidence="7">HLG_WM_MAG_10</strain>
    </source>
</reference>
<dbReference type="PANTHER" id="PTHR30566">
    <property type="entry name" value="YNAI-RELATED MECHANOSENSITIVE ION CHANNEL"/>
    <property type="match status" value="1"/>
</dbReference>
<organism evidence="7">
    <name type="scientific">uncultured Aureispira sp</name>
    <dbReference type="NCBI Taxonomy" id="1331704"/>
    <lineage>
        <taxon>Bacteria</taxon>
        <taxon>Pseudomonadati</taxon>
        <taxon>Bacteroidota</taxon>
        <taxon>Saprospiria</taxon>
        <taxon>Saprospirales</taxon>
        <taxon>Saprospiraceae</taxon>
        <taxon>Aureispira</taxon>
        <taxon>environmental samples</taxon>
    </lineage>
</organism>
<dbReference type="InterPro" id="IPR023408">
    <property type="entry name" value="MscS_beta-dom_sf"/>
</dbReference>
<dbReference type="EMBL" id="CACVAQ010000433">
    <property type="protein sequence ID" value="CAA6828595.1"/>
    <property type="molecule type" value="Genomic_DNA"/>
</dbReference>
<sequence>MKTLEGLFEALMNYELFRRLFIWVLVLVVLLTLLSYIKKKVLRNAVHSDNKYKIVKAVNVLKYILIVSAFLFVFSDKLGNVGITLGLASAGIAFALQAVIISIAGWLSIMTTGQIKVGQRVKIGDITGDIIDIGVIKTTLMEVGAWVNGDLYNGRITEISNSFVFNAPIQNYSGHYPFLWDEIRIPLRTESDFHLARKIFVEVTNEVCGLYAEASKKTWEKMQGKFLIENASVEPSVTLMFDENWITFTIRFVVDYKKRRSTKDLLFTRILDEINKQDTIGIATAAMEIKNTT</sequence>
<dbReference type="InterPro" id="IPR010920">
    <property type="entry name" value="LSM_dom_sf"/>
</dbReference>
<keyword evidence="3 5" id="KW-1133">Transmembrane helix</keyword>
<dbReference type="Pfam" id="PF00924">
    <property type="entry name" value="MS_channel_2nd"/>
    <property type="match status" value="1"/>
</dbReference>
<feature type="transmembrane region" description="Helical" evidence="5">
    <location>
        <begin position="81"/>
        <end position="107"/>
    </location>
</feature>
<name>A0A6S6U222_9BACT</name>
<dbReference type="Gene3D" id="2.30.30.60">
    <property type="match status" value="1"/>
</dbReference>
<feature type="domain" description="Mechanosensitive ion channel MscS" evidence="6">
    <location>
        <begin position="100"/>
        <end position="173"/>
    </location>
</feature>
<gene>
    <name evidence="7" type="ORF">HELGO_WM22652</name>
</gene>
<evidence type="ECO:0000256" key="4">
    <source>
        <dbReference type="ARBA" id="ARBA00023136"/>
    </source>
</evidence>
<dbReference type="GO" id="GO:0016020">
    <property type="term" value="C:membrane"/>
    <property type="evidence" value="ECO:0007669"/>
    <property type="project" value="UniProtKB-SubCell"/>
</dbReference>
<feature type="transmembrane region" description="Helical" evidence="5">
    <location>
        <begin position="20"/>
        <end position="37"/>
    </location>
</feature>
<evidence type="ECO:0000256" key="2">
    <source>
        <dbReference type="ARBA" id="ARBA00022692"/>
    </source>
</evidence>
<evidence type="ECO:0000256" key="1">
    <source>
        <dbReference type="ARBA" id="ARBA00004370"/>
    </source>
</evidence>
<accession>A0A6S6U222</accession>
<comment type="subcellular location">
    <subcellularLocation>
        <location evidence="1">Membrane</location>
    </subcellularLocation>
</comment>
<keyword evidence="4 5" id="KW-0472">Membrane</keyword>
<dbReference type="SUPFAM" id="SSF50182">
    <property type="entry name" value="Sm-like ribonucleoproteins"/>
    <property type="match status" value="1"/>
</dbReference>
<dbReference type="GO" id="GO:0008381">
    <property type="term" value="F:mechanosensitive monoatomic ion channel activity"/>
    <property type="evidence" value="ECO:0007669"/>
    <property type="project" value="UniProtKB-ARBA"/>
</dbReference>
<evidence type="ECO:0000259" key="6">
    <source>
        <dbReference type="Pfam" id="PF00924"/>
    </source>
</evidence>
<keyword evidence="2 5" id="KW-0812">Transmembrane</keyword>
<evidence type="ECO:0000256" key="5">
    <source>
        <dbReference type="SAM" id="Phobius"/>
    </source>
</evidence>
<dbReference type="AlphaFoldDB" id="A0A6S6U222"/>